<dbReference type="RefSeq" id="WP_184423363.1">
    <property type="nucleotide sequence ID" value="NZ_AP027362.1"/>
</dbReference>
<gene>
    <name evidence="1" type="ORF">HNQ55_001063</name>
</gene>
<dbReference type="EMBL" id="JACHHU010000006">
    <property type="protein sequence ID" value="MBB6542564.1"/>
    <property type="molecule type" value="Genomic_DNA"/>
</dbReference>
<dbReference type="AlphaFoldDB" id="A0A7X0TSX7"/>
<evidence type="ECO:0000313" key="2">
    <source>
        <dbReference type="Proteomes" id="UP000537141"/>
    </source>
</evidence>
<keyword evidence="2" id="KW-1185">Reference proteome</keyword>
<evidence type="ECO:0000313" key="1">
    <source>
        <dbReference type="EMBL" id="MBB6542564.1"/>
    </source>
</evidence>
<accession>A0A7X0TSX7</accession>
<reference evidence="1 2" key="1">
    <citation type="submission" date="2020-08" db="EMBL/GenBank/DDBJ databases">
        <title>Genomic Encyclopedia of Type Strains, Phase IV (KMG-IV): sequencing the most valuable type-strain genomes for metagenomic binning, comparative biology and taxonomic classification.</title>
        <authorList>
            <person name="Goeker M."/>
        </authorList>
    </citation>
    <scope>NUCLEOTIDE SEQUENCE [LARGE SCALE GENOMIC DNA]</scope>
    <source>
        <strain evidence="1 2">DSM 26287</strain>
    </source>
</reference>
<organism evidence="1 2">
    <name type="scientific">Thalassotalea piscium</name>
    <dbReference type="NCBI Taxonomy" id="1230533"/>
    <lineage>
        <taxon>Bacteria</taxon>
        <taxon>Pseudomonadati</taxon>
        <taxon>Pseudomonadota</taxon>
        <taxon>Gammaproteobacteria</taxon>
        <taxon>Alteromonadales</taxon>
        <taxon>Colwelliaceae</taxon>
        <taxon>Thalassotalea</taxon>
    </lineage>
</organism>
<name>A0A7X0TSX7_9GAMM</name>
<proteinExistence type="predicted"/>
<comment type="caution">
    <text evidence="1">The sequence shown here is derived from an EMBL/GenBank/DDBJ whole genome shotgun (WGS) entry which is preliminary data.</text>
</comment>
<sequence length="111" mass="13093">MTNNYLKAMIKRVQYNDSYQTITFQVSAFSWHQEALALFIEAFFTVFKSAKLVEVMEGADRMNARFIFQQAEFIICLESSCEAIWIEAYGEDQITNLHTLYQEIERLLKMK</sequence>
<dbReference type="Proteomes" id="UP000537141">
    <property type="component" value="Unassembled WGS sequence"/>
</dbReference>
<protein>
    <recommendedName>
        <fullName evidence="3">DUF3630 family protein</fullName>
    </recommendedName>
</protein>
<evidence type="ECO:0008006" key="3">
    <source>
        <dbReference type="Google" id="ProtNLM"/>
    </source>
</evidence>